<reference evidence="1 2" key="1">
    <citation type="submission" date="2015-08" db="EMBL/GenBank/DDBJ databases">
        <title>Antibacterial properties of a collection of Vibrionaceae strains.</title>
        <authorList>
            <person name="Giubergia S."/>
        </authorList>
    </citation>
    <scope>NUCLEOTIDE SEQUENCE [LARGE SCALE GENOMIC DNA]</scope>
    <source>
        <strain evidence="1 2">S0821</strain>
    </source>
</reference>
<dbReference type="InterPro" id="IPR013078">
    <property type="entry name" value="His_Pase_superF_clade-1"/>
</dbReference>
<dbReference type="CDD" id="cd07067">
    <property type="entry name" value="HP_PGM_like"/>
    <property type="match status" value="1"/>
</dbReference>
<dbReference type="InterPro" id="IPR050275">
    <property type="entry name" value="PGM_Phosphatase"/>
</dbReference>
<keyword evidence="2" id="KW-1185">Reference proteome</keyword>
<dbReference type="RefSeq" id="WP_055466775.1">
    <property type="nucleotide sequence ID" value="NZ_LKHS01000017.1"/>
</dbReference>
<evidence type="ECO:0000313" key="1">
    <source>
        <dbReference type="EMBL" id="KQH84676.1"/>
    </source>
</evidence>
<dbReference type="Gene3D" id="3.40.50.1240">
    <property type="entry name" value="Phosphoglycerate mutase-like"/>
    <property type="match status" value="1"/>
</dbReference>
<organism evidence="1 2">
    <name type="scientific">Vibrio furnissii</name>
    <dbReference type="NCBI Taxonomy" id="29494"/>
    <lineage>
        <taxon>Bacteria</taxon>
        <taxon>Pseudomonadati</taxon>
        <taxon>Pseudomonadota</taxon>
        <taxon>Gammaproteobacteria</taxon>
        <taxon>Vibrionales</taxon>
        <taxon>Vibrionaceae</taxon>
        <taxon>Vibrio</taxon>
    </lineage>
</organism>
<dbReference type="EMBL" id="LKHS01000017">
    <property type="protein sequence ID" value="KQH84676.1"/>
    <property type="molecule type" value="Genomic_DNA"/>
</dbReference>
<dbReference type="InterPro" id="IPR029033">
    <property type="entry name" value="His_PPase_superfam"/>
</dbReference>
<proteinExistence type="predicted"/>
<dbReference type="Proteomes" id="UP000051221">
    <property type="component" value="Unassembled WGS sequence"/>
</dbReference>
<dbReference type="SUPFAM" id="SSF53254">
    <property type="entry name" value="Phosphoglycerate mutase-like"/>
    <property type="match status" value="1"/>
</dbReference>
<comment type="caution">
    <text evidence="1">The sequence shown here is derived from an EMBL/GenBank/DDBJ whole genome shotgun (WGS) entry which is preliminary data.</text>
</comment>
<name>A0A0Q2XUF4_VIBFU</name>
<dbReference type="AlphaFoldDB" id="A0A0Q2XUF4"/>
<dbReference type="Pfam" id="PF00300">
    <property type="entry name" value="His_Phos_1"/>
    <property type="match status" value="1"/>
</dbReference>
<dbReference type="InParanoid" id="A0A0Q2XUF4"/>
<accession>A0A0Q2XUF4</accession>
<dbReference type="PANTHER" id="PTHR48100">
    <property type="entry name" value="BROAD-SPECIFICITY PHOSPHATASE YOR283W-RELATED"/>
    <property type="match status" value="1"/>
</dbReference>
<dbReference type="GO" id="GO:0005737">
    <property type="term" value="C:cytoplasm"/>
    <property type="evidence" value="ECO:0007669"/>
    <property type="project" value="TreeGrafter"/>
</dbReference>
<gene>
    <name evidence="1" type="ORF">AMR76_17695</name>
</gene>
<sequence>MKRVFLLRHAKTLGPAALNGSTDIAVAEEVQDELAQLLNSHGFTHIITSPLRRCADLAHKLQALNPSLTVAIESDFREMHFGEFDGQPFDALAPHWAMLEAFWQSPAEHPLPGAERLDECYQRVTQAWQRRLPSCPDNTLIITHGGTIRLLLAHVLHTDWRNPRWYSSLAIGNQTLTQLNIFPAPTPFVSVRNIGIELKDKPLN</sequence>
<protein>
    <submittedName>
        <fullName evidence="1">Alpha-ribazole phosphatase</fullName>
    </submittedName>
</protein>
<evidence type="ECO:0000313" key="2">
    <source>
        <dbReference type="Proteomes" id="UP000051221"/>
    </source>
</evidence>
<dbReference type="PANTHER" id="PTHR48100:SF1">
    <property type="entry name" value="HISTIDINE PHOSPHATASE FAMILY PROTEIN-RELATED"/>
    <property type="match status" value="1"/>
</dbReference>
<dbReference type="GO" id="GO:0016791">
    <property type="term" value="F:phosphatase activity"/>
    <property type="evidence" value="ECO:0007669"/>
    <property type="project" value="TreeGrafter"/>
</dbReference>
<dbReference type="SMART" id="SM00855">
    <property type="entry name" value="PGAM"/>
    <property type="match status" value="1"/>
</dbReference>